<gene>
    <name evidence="1" type="ORF">F383_16802</name>
</gene>
<proteinExistence type="predicted"/>
<dbReference type="Proteomes" id="UP000032142">
    <property type="component" value="Unassembled WGS sequence"/>
</dbReference>
<dbReference type="EMBL" id="KN397186">
    <property type="protein sequence ID" value="KHG12159.1"/>
    <property type="molecule type" value="Genomic_DNA"/>
</dbReference>
<evidence type="ECO:0000313" key="2">
    <source>
        <dbReference type="Proteomes" id="UP000032142"/>
    </source>
</evidence>
<organism evidence="1 2">
    <name type="scientific">Gossypium arboreum</name>
    <name type="common">Tree cotton</name>
    <name type="synonym">Gossypium nanking</name>
    <dbReference type="NCBI Taxonomy" id="29729"/>
    <lineage>
        <taxon>Eukaryota</taxon>
        <taxon>Viridiplantae</taxon>
        <taxon>Streptophyta</taxon>
        <taxon>Embryophyta</taxon>
        <taxon>Tracheophyta</taxon>
        <taxon>Spermatophyta</taxon>
        <taxon>Magnoliopsida</taxon>
        <taxon>eudicotyledons</taxon>
        <taxon>Gunneridae</taxon>
        <taxon>Pentapetalae</taxon>
        <taxon>rosids</taxon>
        <taxon>malvids</taxon>
        <taxon>Malvales</taxon>
        <taxon>Malvaceae</taxon>
        <taxon>Malvoideae</taxon>
        <taxon>Gossypium</taxon>
    </lineage>
</organism>
<keyword evidence="2" id="KW-1185">Reference proteome</keyword>
<reference evidence="2" key="1">
    <citation type="submission" date="2014-09" db="EMBL/GenBank/DDBJ databases">
        <authorList>
            <person name="Mudge J."/>
            <person name="Ramaraj T."/>
            <person name="Lindquist I.E."/>
            <person name="Bharti A.K."/>
            <person name="Sundararajan A."/>
            <person name="Cameron C.T."/>
            <person name="Woodward J.E."/>
            <person name="May G.D."/>
            <person name="Brubaker C."/>
            <person name="Broadhvest J."/>
            <person name="Wilkins T.A."/>
        </authorList>
    </citation>
    <scope>NUCLEOTIDE SEQUENCE</scope>
    <source>
        <strain evidence="2">cv. AKA8401</strain>
    </source>
</reference>
<sequence>MHRLKKSILEVISLRGRCSKIDCNYEDMEQTEDGESYLPKDAVEQIEATNLISLKMQWSSCSGANENSGSYLSEIAVEQIKAINPIPLKLQQVGSNLPWRILSFWSCSETNQSYQSYLTEVAVEQIEVTNLIPLKLQWGRLKLQFLSLRCCNEVH</sequence>
<protein>
    <submittedName>
        <fullName evidence="1">A/G-specific adenine DNA glycosylase</fullName>
    </submittedName>
</protein>
<name>A0A0B0NK21_GOSAR</name>
<evidence type="ECO:0000313" key="1">
    <source>
        <dbReference type="EMBL" id="KHG12159.1"/>
    </source>
</evidence>
<accession>A0A0B0NK21</accession>
<dbReference type="AlphaFoldDB" id="A0A0B0NK21"/>